<gene>
    <name evidence="2" type="ORF">GCU69_30265</name>
</gene>
<comment type="caution">
    <text evidence="2">The sequence shown here is derived from an EMBL/GenBank/DDBJ whole genome shotgun (WGS) entry which is preliminary data.</text>
</comment>
<evidence type="ECO:0008006" key="4">
    <source>
        <dbReference type="Google" id="ProtNLM"/>
    </source>
</evidence>
<reference evidence="2 3" key="1">
    <citation type="submission" date="2019-10" db="EMBL/GenBank/DDBJ databases">
        <title>Streptomyces tenebrisbrunneis sp.nov., an endogenous actinomycete isolated from of Lycium ruthenicum.</title>
        <authorList>
            <person name="Ma L."/>
        </authorList>
    </citation>
    <scope>NUCLEOTIDE SEQUENCE [LARGE SCALE GENOMIC DNA]</scope>
    <source>
        <strain evidence="2 3">TRM 66187</strain>
    </source>
</reference>
<accession>A0ABQ7FAM2</accession>
<dbReference type="Proteomes" id="UP000621266">
    <property type="component" value="Unassembled WGS sequence"/>
</dbReference>
<sequence>MSSSVPPLPKVELFVDHLERLLVLPPGRRGPAPLVLLEQEGPGREAEELADGLCARFRVGGRARVPYAQVAGAPSGPRRERIGDLFQKLAEELERNRPGGFGRLRLPQFELMCTIIETDLTQRQPAVQARELRDRCYAERRKDSNVLKALEVISGGDRVPTGVPALLWYWLRQPLFNVLPRWLYGRLQERRMTRRGSWYRQWAGLQKGTGFFRDARGLAGTAPPAGTVQVQLLSGSGSPSPAGASPGGGRDCGEDGCDDDGGAAELRDRTVDVLLRALLTDLEAAFRRPRLSPWGRRRGSRFALVLPQIGAYPEWTPRLLRQFPPAVEQTGCTGAVLVAAVPSGGDGAEGFVDAAGTLKSWAGATGRGLGRVLRVRVAPHAPDPAAARWLNRYPEVQPGRTHSDAAPRVEALVGGVAVLAILSGTAVYAVDWALTRNSDACLGGASAGTRKSGDAPPDWPDRSPEKLYQEVRGTIERQNKEADRAAGRPGAVVRTVVYLGVPVTAGSWQEAMYSGAVPELRGIALSQAELNRAAAKDEGNKVYLRVRFEDAGPGFEDAPDVARRITREIAREGAGGNGGAEEIMGVVGLGQSRHATLETRDELGDNGLPMIGTVATAEEMLRHRMYRQVAPDNGREARIAAGFARRGNVVETEPGVCAPAERAVVIADPDDVYSANLSTRFTEEFQDSETIWYSTSERRSRHSAQGRDDVEWVQNLSEMAASVCAALKEERRTVVYWAARANEFGAFLNEFGSGTGCNGRVSVLGGNDLTNAVVDVERPSERHPGVRLYYAAHALPASYPPNVRGEVFRNDYAAAYGNSDPWREDGRAPLAWDALQVLGAAVNAARQNAGDAEFGRGTVQAALKAGVGGTAGLRGASGSLAYGESGEVPRDKRLLILHHTDSGSKVVLECGALDNGVEKTEWGPDGAYDCPRDAD</sequence>
<keyword evidence="3" id="KW-1185">Reference proteome</keyword>
<feature type="region of interest" description="Disordered" evidence="1">
    <location>
        <begin position="233"/>
        <end position="263"/>
    </location>
</feature>
<evidence type="ECO:0000313" key="3">
    <source>
        <dbReference type="Proteomes" id="UP000621266"/>
    </source>
</evidence>
<feature type="region of interest" description="Disordered" evidence="1">
    <location>
        <begin position="443"/>
        <end position="464"/>
    </location>
</feature>
<dbReference type="InterPro" id="IPR028082">
    <property type="entry name" value="Peripla_BP_I"/>
</dbReference>
<evidence type="ECO:0000256" key="1">
    <source>
        <dbReference type="SAM" id="MobiDB-lite"/>
    </source>
</evidence>
<evidence type="ECO:0000313" key="2">
    <source>
        <dbReference type="EMBL" id="KAF4405468.1"/>
    </source>
</evidence>
<name>A0ABQ7FAM2_9ACTN</name>
<dbReference type="Gene3D" id="3.40.50.2300">
    <property type="match status" value="2"/>
</dbReference>
<dbReference type="EMBL" id="WHPN01000419">
    <property type="protein sequence ID" value="KAF4405468.1"/>
    <property type="molecule type" value="Genomic_DNA"/>
</dbReference>
<protein>
    <recommendedName>
        <fullName evidence="4">ABC transporter substrate-binding protein</fullName>
    </recommendedName>
</protein>
<proteinExistence type="predicted"/>
<dbReference type="SUPFAM" id="SSF53822">
    <property type="entry name" value="Periplasmic binding protein-like I"/>
    <property type="match status" value="1"/>
</dbReference>
<dbReference type="RefSeq" id="WP_156207765.1">
    <property type="nucleotide sequence ID" value="NZ_WHPN01000419.1"/>
</dbReference>
<organism evidence="2 3">
    <name type="scientific">Streptomyces lycii</name>
    <dbReference type="NCBI Taxonomy" id="2654337"/>
    <lineage>
        <taxon>Bacteria</taxon>
        <taxon>Bacillati</taxon>
        <taxon>Actinomycetota</taxon>
        <taxon>Actinomycetes</taxon>
        <taxon>Kitasatosporales</taxon>
        <taxon>Streptomycetaceae</taxon>
        <taxon>Streptomyces</taxon>
    </lineage>
</organism>
<feature type="compositionally biased region" description="Low complexity" evidence="1">
    <location>
        <begin position="234"/>
        <end position="244"/>
    </location>
</feature>